<evidence type="ECO:0000256" key="10">
    <source>
        <dbReference type="ARBA" id="ARBA00022960"/>
    </source>
</evidence>
<sequence>MTLSKDLSSSISAKKLPIVNTQAQQSVEIATNTDDDLEIPTSCSIIRADVSLKGLTTWKVGGLAQWYLEPRTVEETQQGLAWAKQKELAITIIGAGSNLLISDRGLQGLVICTRHLRHVNTQLDSETQTIVADAGKMVASLSWQAARRGWGGMEWAAGIPGTVGGAVVMNAGAHGHSTQEILVSAEVLNLDGTISTLSAADLNYSYRTSSLQCDSRIVLSAKFQLQAAGDPEEVKARTFRDLEKRHSKQPYDRPSCGSVFRNPSPLYAAALIEDLGLKGYRIGDAEVSRLHANFIINRKDATASDIRALIYYVQRQVNARHGIELEPEVKMLGEF</sequence>
<evidence type="ECO:0000256" key="3">
    <source>
        <dbReference type="ARBA" id="ARBA00004496"/>
    </source>
</evidence>
<keyword evidence="11 16" id="KW-0573">Peptidoglycan synthesis</keyword>
<evidence type="ECO:0000256" key="1">
    <source>
        <dbReference type="ARBA" id="ARBA00001974"/>
    </source>
</evidence>
<organism evidence="18 19">
    <name type="scientific">Chamaesiphon minutus (strain ATCC 27169 / PCC 6605)</name>
    <dbReference type="NCBI Taxonomy" id="1173020"/>
    <lineage>
        <taxon>Bacteria</taxon>
        <taxon>Bacillati</taxon>
        <taxon>Cyanobacteriota</taxon>
        <taxon>Cyanophyceae</taxon>
        <taxon>Gomontiellales</taxon>
        <taxon>Chamaesiphonaceae</taxon>
        <taxon>Chamaesiphon</taxon>
    </lineage>
</organism>
<evidence type="ECO:0000256" key="7">
    <source>
        <dbReference type="ARBA" id="ARBA00022630"/>
    </source>
</evidence>
<keyword evidence="7 16" id="KW-0285">Flavoprotein</keyword>
<gene>
    <name evidence="16" type="primary">murB</name>
    <name evidence="18" type="ORF">Cha6605_4738</name>
</gene>
<dbReference type="Pfam" id="PF01565">
    <property type="entry name" value="FAD_binding_4"/>
    <property type="match status" value="1"/>
</dbReference>
<evidence type="ECO:0000256" key="12">
    <source>
        <dbReference type="ARBA" id="ARBA00023002"/>
    </source>
</evidence>
<dbReference type="PROSITE" id="PS51387">
    <property type="entry name" value="FAD_PCMH"/>
    <property type="match status" value="1"/>
</dbReference>
<evidence type="ECO:0000256" key="16">
    <source>
        <dbReference type="HAMAP-Rule" id="MF_00037"/>
    </source>
</evidence>
<dbReference type="InterPro" id="IPR016169">
    <property type="entry name" value="FAD-bd_PCMH_sub2"/>
</dbReference>
<feature type="active site" evidence="16">
    <location>
        <position position="328"/>
    </location>
</feature>
<evidence type="ECO:0000256" key="14">
    <source>
        <dbReference type="ARBA" id="ARBA00023316"/>
    </source>
</evidence>
<dbReference type="UniPathway" id="UPA00219"/>
<accession>K9UN77</accession>
<dbReference type="GO" id="GO:0071555">
    <property type="term" value="P:cell wall organization"/>
    <property type="evidence" value="ECO:0007669"/>
    <property type="project" value="UniProtKB-KW"/>
</dbReference>
<comment type="cofactor">
    <cofactor evidence="1 16">
        <name>FAD</name>
        <dbReference type="ChEBI" id="CHEBI:57692"/>
    </cofactor>
</comment>
<evidence type="ECO:0000256" key="13">
    <source>
        <dbReference type="ARBA" id="ARBA00023306"/>
    </source>
</evidence>
<comment type="subcellular location">
    <subcellularLocation>
        <location evidence="3 16">Cytoplasm</location>
    </subcellularLocation>
</comment>
<evidence type="ECO:0000256" key="11">
    <source>
        <dbReference type="ARBA" id="ARBA00022984"/>
    </source>
</evidence>
<dbReference type="InterPro" id="IPR011601">
    <property type="entry name" value="MurB_C"/>
</dbReference>
<dbReference type="InterPro" id="IPR036635">
    <property type="entry name" value="MurB_C_sf"/>
</dbReference>
<evidence type="ECO:0000256" key="2">
    <source>
        <dbReference type="ARBA" id="ARBA00003921"/>
    </source>
</evidence>
<dbReference type="STRING" id="1173020.Cha6605_4738"/>
<evidence type="ECO:0000256" key="9">
    <source>
        <dbReference type="ARBA" id="ARBA00022857"/>
    </source>
</evidence>
<dbReference type="Gene3D" id="3.30.465.10">
    <property type="match status" value="1"/>
</dbReference>
<evidence type="ECO:0000256" key="6">
    <source>
        <dbReference type="ARBA" id="ARBA00022618"/>
    </source>
</evidence>
<dbReference type="PANTHER" id="PTHR21071">
    <property type="entry name" value="UDP-N-ACETYLENOLPYRUVOYLGLUCOSAMINE REDUCTASE"/>
    <property type="match status" value="1"/>
</dbReference>
<reference evidence="18 19" key="1">
    <citation type="submission" date="2012-05" db="EMBL/GenBank/DDBJ databases">
        <title>Finished chromosome of genome of Chamaesiphon sp. PCC 6605.</title>
        <authorList>
            <consortium name="US DOE Joint Genome Institute"/>
            <person name="Gugger M."/>
            <person name="Coursin T."/>
            <person name="Rippka R."/>
            <person name="Tandeau De Marsac N."/>
            <person name="Huntemann M."/>
            <person name="Wei C.-L."/>
            <person name="Han J."/>
            <person name="Detter J.C."/>
            <person name="Han C."/>
            <person name="Tapia R."/>
            <person name="Chen A."/>
            <person name="Kyrpides N."/>
            <person name="Mavromatis K."/>
            <person name="Markowitz V."/>
            <person name="Szeto E."/>
            <person name="Ivanova N."/>
            <person name="Pagani I."/>
            <person name="Pati A."/>
            <person name="Goodwin L."/>
            <person name="Nordberg H.P."/>
            <person name="Cantor M.N."/>
            <person name="Hua S.X."/>
            <person name="Woyke T."/>
            <person name="Kerfeld C.A."/>
        </authorList>
    </citation>
    <scope>NUCLEOTIDE SEQUENCE [LARGE SCALE GENOMIC DNA]</scope>
    <source>
        <strain evidence="19">ATCC 27169 / PCC 6605</strain>
    </source>
</reference>
<comment type="catalytic activity">
    <reaction evidence="15 16">
        <text>UDP-N-acetyl-alpha-D-muramate + NADP(+) = UDP-N-acetyl-3-O-(1-carboxyvinyl)-alpha-D-glucosamine + NADPH + H(+)</text>
        <dbReference type="Rhea" id="RHEA:12248"/>
        <dbReference type="ChEBI" id="CHEBI:15378"/>
        <dbReference type="ChEBI" id="CHEBI:57783"/>
        <dbReference type="ChEBI" id="CHEBI:58349"/>
        <dbReference type="ChEBI" id="CHEBI:68483"/>
        <dbReference type="ChEBI" id="CHEBI:70757"/>
        <dbReference type="EC" id="1.3.1.98"/>
    </reaction>
</comment>
<feature type="active site" evidence="16">
    <location>
        <position position="207"/>
    </location>
</feature>
<dbReference type="Proteomes" id="UP000010366">
    <property type="component" value="Chromosome"/>
</dbReference>
<evidence type="ECO:0000259" key="17">
    <source>
        <dbReference type="PROSITE" id="PS51387"/>
    </source>
</evidence>
<keyword evidence="12 16" id="KW-0560">Oxidoreductase</keyword>
<dbReference type="eggNOG" id="COG0812">
    <property type="taxonomic scope" value="Bacteria"/>
</dbReference>
<dbReference type="SUPFAM" id="SSF56194">
    <property type="entry name" value="Uridine diphospho-N-Acetylenolpyruvylglucosamine reductase, MurB, C-terminal domain"/>
    <property type="match status" value="1"/>
</dbReference>
<dbReference type="SUPFAM" id="SSF56176">
    <property type="entry name" value="FAD-binding/transporter-associated domain-like"/>
    <property type="match status" value="1"/>
</dbReference>
<keyword evidence="5 16" id="KW-0963">Cytoplasm</keyword>
<comment type="similarity">
    <text evidence="16">Belongs to the MurB family.</text>
</comment>
<dbReference type="KEGG" id="cmp:Cha6605_4738"/>
<dbReference type="NCBIfam" id="NF010480">
    <property type="entry name" value="PRK13905.1"/>
    <property type="match status" value="1"/>
</dbReference>
<dbReference type="InterPro" id="IPR016166">
    <property type="entry name" value="FAD-bd_PCMH"/>
</dbReference>
<comment type="function">
    <text evidence="2 16">Cell wall formation.</text>
</comment>
<evidence type="ECO:0000313" key="18">
    <source>
        <dbReference type="EMBL" id="AFY95654.1"/>
    </source>
</evidence>
<dbReference type="GO" id="GO:0009252">
    <property type="term" value="P:peptidoglycan biosynthetic process"/>
    <property type="evidence" value="ECO:0007669"/>
    <property type="project" value="UniProtKB-UniRule"/>
</dbReference>
<dbReference type="Gene3D" id="3.30.43.10">
    <property type="entry name" value="Uridine Diphospho-n-acetylenolpyruvylglucosamine Reductase, domain 2"/>
    <property type="match status" value="1"/>
</dbReference>
<feature type="active site" description="Proton donor" evidence="16">
    <location>
        <position position="258"/>
    </location>
</feature>
<dbReference type="Pfam" id="PF02873">
    <property type="entry name" value="MurB_C"/>
    <property type="match status" value="1"/>
</dbReference>
<dbReference type="GO" id="GO:0051301">
    <property type="term" value="P:cell division"/>
    <property type="evidence" value="ECO:0007669"/>
    <property type="project" value="UniProtKB-KW"/>
</dbReference>
<keyword evidence="19" id="KW-1185">Reference proteome</keyword>
<dbReference type="Gene3D" id="3.90.78.10">
    <property type="entry name" value="UDP-N-acetylenolpyruvoylglucosamine reductase, C-terminal domain"/>
    <property type="match status" value="1"/>
</dbReference>
<dbReference type="GO" id="GO:0005829">
    <property type="term" value="C:cytosol"/>
    <property type="evidence" value="ECO:0007669"/>
    <property type="project" value="TreeGrafter"/>
</dbReference>
<dbReference type="HAMAP" id="MF_00037">
    <property type="entry name" value="MurB"/>
    <property type="match status" value="1"/>
</dbReference>
<dbReference type="GO" id="GO:0008762">
    <property type="term" value="F:UDP-N-acetylmuramate dehydrogenase activity"/>
    <property type="evidence" value="ECO:0007669"/>
    <property type="project" value="UniProtKB-UniRule"/>
</dbReference>
<evidence type="ECO:0000256" key="5">
    <source>
        <dbReference type="ARBA" id="ARBA00022490"/>
    </source>
</evidence>
<keyword evidence="8 16" id="KW-0274">FAD</keyword>
<feature type="domain" description="FAD-binding PCMH-type" evidence="17">
    <location>
        <begin position="59"/>
        <end position="244"/>
    </location>
</feature>
<dbReference type="RefSeq" id="WP_015161750.1">
    <property type="nucleotide sequence ID" value="NC_019697.1"/>
</dbReference>
<dbReference type="HOGENOM" id="CLU_035304_1_1_3"/>
<keyword evidence="9 16" id="KW-0521">NADP</keyword>
<dbReference type="PATRIC" id="fig|1173020.3.peg.5412"/>
<dbReference type="NCBIfam" id="TIGR00179">
    <property type="entry name" value="murB"/>
    <property type="match status" value="1"/>
</dbReference>
<dbReference type="InterPro" id="IPR016167">
    <property type="entry name" value="FAD-bd_PCMH_sub1"/>
</dbReference>
<dbReference type="EMBL" id="CP003600">
    <property type="protein sequence ID" value="AFY95654.1"/>
    <property type="molecule type" value="Genomic_DNA"/>
</dbReference>
<dbReference type="InterPro" id="IPR003170">
    <property type="entry name" value="MurB"/>
</dbReference>
<name>K9UN77_CHAP6</name>
<keyword evidence="10 16" id="KW-0133">Cell shape</keyword>
<evidence type="ECO:0000256" key="15">
    <source>
        <dbReference type="ARBA" id="ARBA00048914"/>
    </source>
</evidence>
<keyword evidence="6 16" id="KW-0132">Cell division</keyword>
<dbReference type="AlphaFoldDB" id="K9UN77"/>
<dbReference type="EC" id="1.3.1.98" evidence="16"/>
<protein>
    <recommendedName>
        <fullName evidence="16">UDP-N-acetylenolpyruvoylglucosamine reductase</fullName>
        <ecNumber evidence="16">1.3.1.98</ecNumber>
    </recommendedName>
    <alternativeName>
        <fullName evidence="16">UDP-N-acetylmuramate dehydrogenase</fullName>
    </alternativeName>
</protein>
<evidence type="ECO:0000256" key="4">
    <source>
        <dbReference type="ARBA" id="ARBA00004752"/>
    </source>
</evidence>
<dbReference type="InterPro" id="IPR006094">
    <property type="entry name" value="Oxid_FAD_bind_N"/>
</dbReference>
<dbReference type="InterPro" id="IPR036318">
    <property type="entry name" value="FAD-bd_PCMH-like_sf"/>
</dbReference>
<evidence type="ECO:0000313" key="19">
    <source>
        <dbReference type="Proteomes" id="UP000010366"/>
    </source>
</evidence>
<dbReference type="PANTHER" id="PTHR21071:SF4">
    <property type="entry name" value="UDP-N-ACETYLENOLPYRUVOYLGLUCOSAMINE REDUCTASE"/>
    <property type="match status" value="1"/>
</dbReference>
<dbReference type="GO" id="GO:0008360">
    <property type="term" value="P:regulation of cell shape"/>
    <property type="evidence" value="ECO:0007669"/>
    <property type="project" value="UniProtKB-KW"/>
</dbReference>
<comment type="pathway">
    <text evidence="4 16">Cell wall biogenesis; peptidoglycan biosynthesis.</text>
</comment>
<keyword evidence="14 16" id="KW-0961">Cell wall biogenesis/degradation</keyword>
<keyword evidence="13 16" id="KW-0131">Cell cycle</keyword>
<evidence type="ECO:0000256" key="8">
    <source>
        <dbReference type="ARBA" id="ARBA00022827"/>
    </source>
</evidence>
<dbReference type="GO" id="GO:0071949">
    <property type="term" value="F:FAD binding"/>
    <property type="evidence" value="ECO:0007669"/>
    <property type="project" value="InterPro"/>
</dbReference>
<proteinExistence type="inferred from homology"/>